<sequence length="523" mass="60231">MSAQSNKPLILVSFLLFGYYLYIAYTLFYGGIHSNEALFFTEKSALLREGDVDQIKLAGLTFPQLPFLISWLFSFLDLKFSPVFASSLGTSVLFFIITFSIRANQYRNWLFLGILITFILHPAFIYFAVSGKSSYMVLIFFFLFVMSIFRYFRTNTSYHISVASIYFTLLIFCSFKFFWLVLFILPIIFFVALQSMTVAKNDLMDKIAIAFNTESIRRKLVNKTLAIYLVIFALPITAMLIFRILNQAYTGDADYYLNSPYANYTAITDQTDNLRNLTDNKLGRIFPEVHFLTTVRILLFAPLIVFCLGIFKSISRNIFVVFSLFFFMEFLKIKYPNVFILSHFYAAFICLSWAVIANAKSIRKLRFSNFFYFSIIILQLVTAWYTVNSGHIPEEKKFQHAFVSIITQKPIERDDTEKISNYIKSIKSDDAILADDANAYRIIALTGSAEIFLTPGENSFLAALARPAKHVSYILATKKDSPYDSFGLLNATMIQNLVLKGISLDPVCFNKNWILWRIQNEQK</sequence>
<feature type="transmembrane region" description="Helical" evidence="1">
    <location>
        <begin position="339"/>
        <end position="357"/>
    </location>
</feature>
<dbReference type="RefSeq" id="WP_406823391.1">
    <property type="nucleotide sequence ID" value="NZ_CP157485.1"/>
</dbReference>
<feature type="transmembrane region" description="Helical" evidence="1">
    <location>
        <begin position="83"/>
        <end position="103"/>
    </location>
</feature>
<gene>
    <name evidence="2" type="ORF">ABEG20_10950</name>
</gene>
<keyword evidence="1" id="KW-1133">Transmembrane helix</keyword>
<keyword evidence="1" id="KW-0812">Transmembrane</keyword>
<accession>A0AAU7K0F9</accession>
<protein>
    <recommendedName>
        <fullName evidence="3">Glycosyltransferase RgtA/B/C/D-like domain-containing protein</fullName>
    </recommendedName>
</protein>
<dbReference type="AlphaFoldDB" id="A0AAU7K0F9"/>
<evidence type="ECO:0000256" key="1">
    <source>
        <dbReference type="SAM" id="Phobius"/>
    </source>
</evidence>
<evidence type="ECO:0000313" key="2">
    <source>
        <dbReference type="EMBL" id="XBO45809.1"/>
    </source>
</evidence>
<feature type="transmembrane region" description="Helical" evidence="1">
    <location>
        <begin position="164"/>
        <end position="193"/>
    </location>
</feature>
<feature type="transmembrane region" description="Helical" evidence="1">
    <location>
        <begin position="369"/>
        <end position="387"/>
    </location>
</feature>
<keyword evidence="1" id="KW-0472">Membrane</keyword>
<evidence type="ECO:0008006" key="3">
    <source>
        <dbReference type="Google" id="ProtNLM"/>
    </source>
</evidence>
<feature type="transmembrane region" description="Helical" evidence="1">
    <location>
        <begin position="9"/>
        <end position="32"/>
    </location>
</feature>
<feature type="transmembrane region" description="Helical" evidence="1">
    <location>
        <begin position="225"/>
        <end position="245"/>
    </location>
</feature>
<feature type="transmembrane region" description="Helical" evidence="1">
    <location>
        <begin position="109"/>
        <end position="128"/>
    </location>
</feature>
<proteinExistence type="predicted"/>
<feature type="transmembrane region" description="Helical" evidence="1">
    <location>
        <begin position="289"/>
        <end position="311"/>
    </location>
</feature>
<organism evidence="2">
    <name type="scientific">Pedobacter sp. KACC 23697</name>
    <dbReference type="NCBI Taxonomy" id="3149230"/>
    <lineage>
        <taxon>Bacteria</taxon>
        <taxon>Pseudomonadati</taxon>
        <taxon>Bacteroidota</taxon>
        <taxon>Sphingobacteriia</taxon>
        <taxon>Sphingobacteriales</taxon>
        <taxon>Sphingobacteriaceae</taxon>
        <taxon>Pedobacter</taxon>
    </lineage>
</organism>
<reference evidence="2" key="1">
    <citation type="submission" date="2024-05" db="EMBL/GenBank/DDBJ databases">
        <authorList>
            <person name="Kim S."/>
            <person name="Heo J."/>
            <person name="Choi H."/>
            <person name="Choi Y."/>
            <person name="Kwon S.-W."/>
            <person name="Kim Y."/>
        </authorList>
    </citation>
    <scope>NUCLEOTIDE SEQUENCE</scope>
    <source>
        <strain evidence="2">KACC 23697</strain>
    </source>
</reference>
<name>A0AAU7K0F9_9SPHI</name>
<feature type="transmembrane region" description="Helical" evidence="1">
    <location>
        <begin position="135"/>
        <end position="152"/>
    </location>
</feature>
<dbReference type="EMBL" id="CP157485">
    <property type="protein sequence ID" value="XBO45809.1"/>
    <property type="molecule type" value="Genomic_DNA"/>
</dbReference>